<name>A0ABN6B559_9MYCO</name>
<proteinExistence type="predicted"/>
<dbReference type="Gene3D" id="2.60.200.20">
    <property type="match status" value="1"/>
</dbReference>
<keyword evidence="1" id="KW-0597">Phosphoprotein</keyword>
<dbReference type="PROSITE" id="PS50006">
    <property type="entry name" value="FHA_DOMAIN"/>
    <property type="match status" value="1"/>
</dbReference>
<reference evidence="4 5" key="1">
    <citation type="journal article" date="2019" name="Emerg. Microbes Infect.">
        <title>Comprehensive subspecies identification of 175 nontuberculous mycobacteria species based on 7547 genomic profiles.</title>
        <authorList>
            <person name="Matsumoto Y."/>
            <person name="Kinjo T."/>
            <person name="Motooka D."/>
            <person name="Nabeya D."/>
            <person name="Jung N."/>
            <person name="Uechi K."/>
            <person name="Horii T."/>
            <person name="Iida T."/>
            <person name="Fujita J."/>
            <person name="Nakamura S."/>
        </authorList>
    </citation>
    <scope>NUCLEOTIDE SEQUENCE [LARGE SCALE GENOMIC DNA]</scope>
    <source>
        <strain evidence="4 5">JCM 12687</strain>
    </source>
</reference>
<dbReference type="Proteomes" id="UP000467379">
    <property type="component" value="Chromosome"/>
</dbReference>
<dbReference type="SUPFAM" id="SSF49879">
    <property type="entry name" value="SMAD/FHA domain"/>
    <property type="match status" value="1"/>
</dbReference>
<dbReference type="InterPro" id="IPR000253">
    <property type="entry name" value="FHA_dom"/>
</dbReference>
<sequence>MQQTSFSVQVAPGDGLVARFGGIVAYTGVNDEAAAQLLAAVESVARTQRPGGPLPDRLSPVAFGVARTVPFGAIAPSANGLLVLLHGPVRADIETPEGEQNLQGKSGPAWVSQVVPGAMPRVRISGSRQPGPPVQPRTDLRDGIVPGGGFVFGPAGMGEPAKAAATERIPSAPASAETVQVARASAPVETSMTPTPVGVLATPDGASYPLDREYAIGRSPLSDDAVQKAAASPIVVPYDPYVSRVHAYITVDRGAVFVRDASTPAGTFIAAPGAPEWTQISTTPTKLEPGWSLRVGEWIATYRAGNS</sequence>
<evidence type="ECO:0000313" key="4">
    <source>
        <dbReference type="EMBL" id="BBZ11728.1"/>
    </source>
</evidence>
<keyword evidence="5" id="KW-1185">Reference proteome</keyword>
<dbReference type="InterPro" id="IPR008984">
    <property type="entry name" value="SMAD_FHA_dom_sf"/>
</dbReference>
<accession>A0ABN6B559</accession>
<gene>
    <name evidence="4" type="ORF">MBRA_19230</name>
</gene>
<evidence type="ECO:0000256" key="1">
    <source>
        <dbReference type="ARBA" id="ARBA00022553"/>
    </source>
</evidence>
<feature type="domain" description="FHA" evidence="3">
    <location>
        <begin position="214"/>
        <end position="269"/>
    </location>
</feature>
<dbReference type="CDD" id="cd00060">
    <property type="entry name" value="FHA"/>
    <property type="match status" value="1"/>
</dbReference>
<organism evidence="4 5">
    <name type="scientific">Mycobacterium branderi</name>
    <dbReference type="NCBI Taxonomy" id="43348"/>
    <lineage>
        <taxon>Bacteria</taxon>
        <taxon>Bacillati</taxon>
        <taxon>Actinomycetota</taxon>
        <taxon>Actinomycetes</taxon>
        <taxon>Mycobacteriales</taxon>
        <taxon>Mycobacteriaceae</taxon>
        <taxon>Mycobacterium</taxon>
    </lineage>
</organism>
<evidence type="ECO:0000259" key="3">
    <source>
        <dbReference type="PROSITE" id="PS50006"/>
    </source>
</evidence>
<evidence type="ECO:0000313" key="5">
    <source>
        <dbReference type="Proteomes" id="UP000467379"/>
    </source>
</evidence>
<protein>
    <recommendedName>
        <fullName evidence="3">FHA domain-containing protein</fullName>
    </recommendedName>
</protein>
<evidence type="ECO:0000256" key="2">
    <source>
        <dbReference type="SAM" id="MobiDB-lite"/>
    </source>
</evidence>
<dbReference type="EMBL" id="AP022606">
    <property type="protein sequence ID" value="BBZ11728.1"/>
    <property type="molecule type" value="Genomic_DNA"/>
</dbReference>
<feature type="region of interest" description="Disordered" evidence="2">
    <location>
        <begin position="123"/>
        <end position="143"/>
    </location>
</feature>
<dbReference type="Pfam" id="PF00498">
    <property type="entry name" value="FHA"/>
    <property type="match status" value="1"/>
</dbReference>